<dbReference type="SUPFAM" id="SSF63829">
    <property type="entry name" value="Calcium-dependent phosphotriesterase"/>
    <property type="match status" value="1"/>
</dbReference>
<dbReference type="Pfam" id="PF25021">
    <property type="entry name" value="TEN_NHL"/>
    <property type="match status" value="1"/>
</dbReference>
<dbReference type="EMBL" id="UINC01131793">
    <property type="protein sequence ID" value="SVD13714.1"/>
    <property type="molecule type" value="Genomic_DNA"/>
</dbReference>
<reference evidence="2" key="1">
    <citation type="submission" date="2018-05" db="EMBL/GenBank/DDBJ databases">
        <authorList>
            <person name="Lanie J.A."/>
            <person name="Ng W.-L."/>
            <person name="Kazmierczak K.M."/>
            <person name="Andrzejewski T.M."/>
            <person name="Davidsen T.M."/>
            <person name="Wayne K.J."/>
            <person name="Tettelin H."/>
            <person name="Glass J.I."/>
            <person name="Rusch D."/>
            <person name="Podicherti R."/>
            <person name="Tsui H.-C.T."/>
            <person name="Winkler M.E."/>
        </authorList>
    </citation>
    <scope>NUCLEOTIDE SEQUENCE</scope>
</reference>
<dbReference type="PANTHER" id="PTHR46388:SF2">
    <property type="entry name" value="NHL REPEAT-CONTAINING PROTEIN 2"/>
    <property type="match status" value="1"/>
</dbReference>
<organism evidence="2">
    <name type="scientific">marine metagenome</name>
    <dbReference type="NCBI Taxonomy" id="408172"/>
    <lineage>
        <taxon>unclassified sequences</taxon>
        <taxon>metagenomes</taxon>
        <taxon>ecological metagenomes</taxon>
    </lineage>
</organism>
<sequence>MGTNTHKVRKITKDGKIVTVAGKGYSGFFGDGGLATKAMLKNPAAISFDSKGNLYIADMGSNRIRKVDTQGIITTFAGTGSFGWGRTGETVEIYLQNFP</sequence>
<dbReference type="AlphaFoldDB" id="A0A382SUX3"/>
<dbReference type="InterPro" id="IPR011042">
    <property type="entry name" value="6-blade_b-propeller_TolB-like"/>
</dbReference>
<accession>A0A382SUX3</accession>
<evidence type="ECO:0000313" key="2">
    <source>
        <dbReference type="EMBL" id="SVD13714.1"/>
    </source>
</evidence>
<protein>
    <recommendedName>
        <fullName evidence="1">Teneurin NHL domain-containing protein</fullName>
    </recommendedName>
</protein>
<name>A0A382SUX3_9ZZZZ</name>
<evidence type="ECO:0000259" key="1">
    <source>
        <dbReference type="Pfam" id="PF25021"/>
    </source>
</evidence>
<dbReference type="InterPro" id="IPR056822">
    <property type="entry name" value="TEN_NHL"/>
</dbReference>
<feature type="domain" description="Teneurin NHL" evidence="1">
    <location>
        <begin position="30"/>
        <end position="80"/>
    </location>
</feature>
<gene>
    <name evidence="2" type="ORF">METZ01_LOCUS366568</name>
</gene>
<dbReference type="PANTHER" id="PTHR46388">
    <property type="entry name" value="NHL REPEAT-CONTAINING PROTEIN 2"/>
    <property type="match status" value="1"/>
</dbReference>
<proteinExistence type="predicted"/>
<dbReference type="Gene3D" id="2.120.10.30">
    <property type="entry name" value="TolB, C-terminal domain"/>
    <property type="match status" value="1"/>
</dbReference>